<dbReference type="InterPro" id="IPR011990">
    <property type="entry name" value="TPR-like_helical_dom_sf"/>
</dbReference>
<accession>Q1RGR4</accession>
<dbReference type="HOGENOM" id="CLU_390226_0_0_5"/>
<dbReference type="EMBL" id="CP000087">
    <property type="protein sequence ID" value="ABE05450.1"/>
    <property type="molecule type" value="Genomic_DNA"/>
</dbReference>
<dbReference type="Gene3D" id="1.25.40.10">
    <property type="entry name" value="Tetratricopeptide repeat domain"/>
    <property type="match status" value="1"/>
</dbReference>
<dbReference type="AlphaFoldDB" id="Q1RGR4"/>
<proteinExistence type="predicted"/>
<dbReference type="KEGG" id="rbe:RBE_1369"/>
<dbReference type="InterPro" id="IPR019734">
    <property type="entry name" value="TPR_rpt"/>
</dbReference>
<sequence length="707" mass="82474">MDFNMSKERVNPVNDDGEYQEFDTTEGIKFFLTKGTKSYRKKKYKEALEQFEYAKKLDANHENIFERKKLVHHCDYKSGLVYNKLAQKEVEPVQRKQYYETAAYCFEETQTNFRKDIFNEQDLNQLIATAYNNAGNEEKALQFLQKTRLYKLAQELGQKNSQELVIANPIQDNDNISPQIIQEAIRHLFLEQQRQNIVQQEQGQRIGALEQEIDKIKKMLSNANIDTIDGINTQIKELEKKDSDLYKYYKHFLSGLRSIYLASCITSSDAVVVNVGHMERTTSIEKGICIVLDMVAAGWFKPFVTGGLSVFHDIADNIYNSRVESKVSEVLKKFYMIAGKQYDENMDFEWHLKQIALFYTELRKDEILNIGPENSKDSFWNFCKQKILPIQNRFFKNKDKGDDPIVKLAFNDIASLINYIEYNADAMVKESTPFLAQIGSRVKTKLGKTWEEVVKSNPANIVEYKFSQIENNLSEFNTIIQKMKLGQWASLPLSYISINPWSLYFLKLSWSGEQRGINHFCNKEYYKKECEKKNIPCEEQDLNHFMLLLLYKMCKLNDENIRTLKKEINDNNEKHGSMEIVIDELIGVQGPYEKNIHNFAKKNKDIIELARTQAPQLFVTERNIDLCIQDEKHKKDAKDILKLKSSDQFVESCLKRVCPKLDEYRKAQAEKARMNIKYENVGVDGVMAFEIFKHTDEYNEVLNLGNV</sequence>
<name>Q1RGR4_RICBR</name>
<evidence type="ECO:0000313" key="2">
    <source>
        <dbReference type="EMBL" id="ABE05450.1"/>
    </source>
</evidence>
<dbReference type="SUPFAM" id="SSF48452">
    <property type="entry name" value="TPR-like"/>
    <property type="match status" value="1"/>
</dbReference>
<feature type="repeat" description="TPR" evidence="1">
    <location>
        <begin position="28"/>
        <end position="61"/>
    </location>
</feature>
<dbReference type="Proteomes" id="UP000001951">
    <property type="component" value="Chromosome"/>
</dbReference>
<keyword evidence="1" id="KW-0802">TPR repeat</keyword>
<dbReference type="PROSITE" id="PS50005">
    <property type="entry name" value="TPR"/>
    <property type="match status" value="1"/>
</dbReference>
<organism evidence="2 3">
    <name type="scientific">Rickettsia bellii (strain RML369-C)</name>
    <dbReference type="NCBI Taxonomy" id="336407"/>
    <lineage>
        <taxon>Bacteria</taxon>
        <taxon>Pseudomonadati</taxon>
        <taxon>Pseudomonadota</taxon>
        <taxon>Alphaproteobacteria</taxon>
        <taxon>Rickettsiales</taxon>
        <taxon>Rickettsiaceae</taxon>
        <taxon>Rickettsieae</taxon>
        <taxon>Rickettsia</taxon>
        <taxon>belli group</taxon>
    </lineage>
</organism>
<evidence type="ECO:0008006" key="4">
    <source>
        <dbReference type="Google" id="ProtNLM"/>
    </source>
</evidence>
<evidence type="ECO:0000313" key="3">
    <source>
        <dbReference type="Proteomes" id="UP000001951"/>
    </source>
</evidence>
<protein>
    <recommendedName>
        <fullName evidence="4">Tetratricopeptide repeat family protein</fullName>
    </recommendedName>
</protein>
<gene>
    <name evidence="2" type="ordered locus">RBE_1369</name>
</gene>
<evidence type="ECO:0000256" key="1">
    <source>
        <dbReference type="PROSITE-ProRule" id="PRU00339"/>
    </source>
</evidence>
<reference evidence="2 3" key="1">
    <citation type="journal article" date="2006" name="PLoS Genet.">
        <title>Genome sequence of Rickettsia bellii illuminates the role of amoebae in gene exchanges between intracellular pathogens.</title>
        <authorList>
            <person name="Ogata H."/>
            <person name="La Scola B."/>
            <person name="Audic S."/>
            <person name="Renesto P."/>
            <person name="Blanc G."/>
            <person name="Robert C."/>
            <person name="Fournier P.-E."/>
            <person name="Claverie J.-M."/>
            <person name="Raoult D."/>
        </authorList>
    </citation>
    <scope>NUCLEOTIDE SEQUENCE [LARGE SCALE GENOMIC DNA]</scope>
    <source>
        <strain evidence="2 3">RML369-C</strain>
    </source>
</reference>